<dbReference type="InterPro" id="IPR013114">
    <property type="entry name" value="FabA_FabZ"/>
</dbReference>
<dbReference type="SUPFAM" id="SSF54637">
    <property type="entry name" value="Thioesterase/thiol ester dehydrase-isomerase"/>
    <property type="match status" value="1"/>
</dbReference>
<accession>A0A060C658</accession>
<dbReference type="InterPro" id="IPR029069">
    <property type="entry name" value="HotDog_dom_sf"/>
</dbReference>
<reference evidence="2" key="1">
    <citation type="journal article" date="2013" name="Environ. Microbiol.">
        <title>Seasonally variable intestinal metagenomes of the red palm weevil (Rhynchophorus ferrugineus).</title>
        <authorList>
            <person name="Jia S."/>
            <person name="Zhang X."/>
            <person name="Zhang G."/>
            <person name="Yin A."/>
            <person name="Zhang S."/>
            <person name="Li F."/>
            <person name="Wang L."/>
            <person name="Zhao D."/>
            <person name="Yun Q."/>
            <person name="Tala"/>
            <person name="Wang J."/>
            <person name="Sun G."/>
            <person name="Baabdullah M."/>
            <person name="Yu X."/>
            <person name="Hu S."/>
            <person name="Al-Mssallem I.S."/>
            <person name="Yu J."/>
        </authorList>
    </citation>
    <scope>NUCLEOTIDE SEQUENCE</scope>
</reference>
<dbReference type="Pfam" id="PF07977">
    <property type="entry name" value="FabA"/>
    <property type="match status" value="1"/>
</dbReference>
<proteinExistence type="predicted"/>
<keyword evidence="1" id="KW-0456">Lyase</keyword>
<evidence type="ECO:0000256" key="1">
    <source>
        <dbReference type="ARBA" id="ARBA00023239"/>
    </source>
</evidence>
<name>A0A060C658_9CHLB</name>
<organism evidence="2">
    <name type="scientific">uncultured Prosthecochloris sp</name>
    <dbReference type="NCBI Taxonomy" id="516840"/>
    <lineage>
        <taxon>Bacteria</taxon>
        <taxon>Pseudomonadati</taxon>
        <taxon>Chlorobiota</taxon>
        <taxon>Chlorobiia</taxon>
        <taxon>Chlorobiales</taxon>
        <taxon>Chlorobiaceae</taxon>
        <taxon>Prosthecochloris</taxon>
        <taxon>environmental samples</taxon>
    </lineage>
</organism>
<dbReference type="PANTHER" id="PTHR30272:SF1">
    <property type="entry name" value="3-HYDROXYACYL-[ACYL-CARRIER-PROTEIN] DEHYDRATASE"/>
    <property type="match status" value="1"/>
</dbReference>
<dbReference type="Gene3D" id="3.10.129.10">
    <property type="entry name" value="Hotdog Thioesterase"/>
    <property type="match status" value="1"/>
</dbReference>
<dbReference type="GO" id="GO:0016829">
    <property type="term" value="F:lyase activity"/>
    <property type="evidence" value="ECO:0007669"/>
    <property type="project" value="UniProtKB-KW"/>
</dbReference>
<protein>
    <submittedName>
        <fullName evidence="2">FabA</fullName>
    </submittedName>
</protein>
<dbReference type="PANTHER" id="PTHR30272">
    <property type="entry name" value="3-HYDROXYACYL-[ACYL-CARRIER-PROTEIN] DEHYDRATASE"/>
    <property type="match status" value="1"/>
</dbReference>
<dbReference type="EMBL" id="KF120961">
    <property type="protein sequence ID" value="AIA88241.1"/>
    <property type="molecule type" value="Genomic_DNA"/>
</dbReference>
<dbReference type="AlphaFoldDB" id="A0A060C658"/>
<sequence>MAQTAGVVCVLGKQKESPSLVYFMTIDEAKFRRPVVPGDVLEYHMTRLSKRRNMWWYRGVAKVRGEVVAEAKVGAMIMES</sequence>
<evidence type="ECO:0000313" key="2">
    <source>
        <dbReference type="EMBL" id="AIA88241.1"/>
    </source>
</evidence>